<organism evidence="4 5">
    <name type="scientific">Neptunomonas antarctica</name>
    <dbReference type="NCBI Taxonomy" id="619304"/>
    <lineage>
        <taxon>Bacteria</taxon>
        <taxon>Pseudomonadati</taxon>
        <taxon>Pseudomonadota</taxon>
        <taxon>Gammaproteobacteria</taxon>
        <taxon>Oceanospirillales</taxon>
        <taxon>Oceanospirillaceae</taxon>
        <taxon>Neptunomonas</taxon>
    </lineage>
</organism>
<proteinExistence type="inferred from homology"/>
<dbReference type="Pfam" id="PF02342">
    <property type="entry name" value="TerD"/>
    <property type="match status" value="1"/>
</dbReference>
<evidence type="ECO:0000259" key="3">
    <source>
        <dbReference type="Pfam" id="PF02342"/>
    </source>
</evidence>
<evidence type="ECO:0000256" key="2">
    <source>
        <dbReference type="ARBA" id="ARBA00022686"/>
    </source>
</evidence>
<dbReference type="STRING" id="619304.SAMN05421760_101294"/>
<dbReference type="CDD" id="cd06974">
    <property type="entry name" value="TerD_like"/>
    <property type="match status" value="1"/>
</dbReference>
<evidence type="ECO:0000313" key="5">
    <source>
        <dbReference type="Proteomes" id="UP000185999"/>
    </source>
</evidence>
<dbReference type="PANTHER" id="PTHR32097:SF4">
    <property type="entry name" value="GENERAL STRESS PROTEIN 16U"/>
    <property type="match status" value="1"/>
</dbReference>
<dbReference type="InterPro" id="IPR051324">
    <property type="entry name" value="Stress/Tellurium_Resist"/>
</dbReference>
<dbReference type="InterPro" id="IPR003325">
    <property type="entry name" value="TerD"/>
</dbReference>
<accession>A0A1N7IXR3</accession>
<reference evidence="5" key="1">
    <citation type="submission" date="2017-01" db="EMBL/GenBank/DDBJ databases">
        <authorList>
            <person name="Varghese N."/>
            <person name="Submissions S."/>
        </authorList>
    </citation>
    <scope>NUCLEOTIDE SEQUENCE [LARGE SCALE GENOMIC DNA]</scope>
    <source>
        <strain evidence="5">DSM 22306</strain>
    </source>
</reference>
<protein>
    <submittedName>
        <fullName evidence="4">Uncharacterized protein involved in tellurium resistance</fullName>
    </submittedName>
</protein>
<dbReference type="OrthoDB" id="2079357at2"/>
<comment type="similarity">
    <text evidence="1">Belongs to the CAPAB/TerDEXZ family.</text>
</comment>
<evidence type="ECO:0000313" key="4">
    <source>
        <dbReference type="EMBL" id="SIS41902.1"/>
    </source>
</evidence>
<feature type="domain" description="TerD" evidence="3">
    <location>
        <begin position="52"/>
        <end position="158"/>
    </location>
</feature>
<keyword evidence="2" id="KW-0778">Tellurium resistance</keyword>
<dbReference type="PANTHER" id="PTHR32097">
    <property type="entry name" value="CAMP-BINDING PROTEIN 1-RELATED"/>
    <property type="match status" value="1"/>
</dbReference>
<dbReference type="AlphaFoldDB" id="A0A1N7IXR3"/>
<name>A0A1N7IXR3_9GAMM</name>
<dbReference type="GO" id="GO:0046690">
    <property type="term" value="P:response to tellurium ion"/>
    <property type="evidence" value="ECO:0007669"/>
    <property type="project" value="UniProtKB-KW"/>
</dbReference>
<evidence type="ECO:0000256" key="1">
    <source>
        <dbReference type="ARBA" id="ARBA00008775"/>
    </source>
</evidence>
<dbReference type="EMBL" id="FTOE01000001">
    <property type="protein sequence ID" value="SIS41902.1"/>
    <property type="molecule type" value="Genomic_DNA"/>
</dbReference>
<gene>
    <name evidence="4" type="ORF">SAMN05421760_101294</name>
</gene>
<keyword evidence="5" id="KW-1185">Reference proteome</keyword>
<sequence>MAVAQLVAGQNITIPGDRAYCFSVQIADWQWGVIVSRQNGSLSLLDAIEGASISDDRLLLNLSDIPEDIEKLTVYIAAGVNNTGNRTANSSIAPTAGMSARLSDLVDAKEYASIDISQQLTGQLAVSLIEVYRRNGAWKIRCILQGYREGLSKLLESFGFTRDSYAAAVASISTSASTIATASAVNREQTDTQAPVNQEAGDASITLVWKSGQGSLRSAARYFMGKNFKPVSDLRIGCFYELENGQRGMVYSFDASLEGSFDGVPYIKASRAQNQHFEQLLINARFRHKLNRFLIFASMMDAHDSWGGLNVDVEFQLPGVAAQTLSPTTLMVKPIYAVAMINFNDEQTKMTPLDEYFQDLAEMDRAFAWGLPWQCENNSDNEDQT</sequence>
<dbReference type="Proteomes" id="UP000185999">
    <property type="component" value="Unassembled WGS sequence"/>
</dbReference>
<dbReference type="Gene3D" id="2.60.60.30">
    <property type="entry name" value="sav2460 like domains"/>
    <property type="match status" value="1"/>
</dbReference>
<dbReference type="RefSeq" id="WP_054342509.1">
    <property type="nucleotide sequence ID" value="NZ_FTOE01000001.1"/>
</dbReference>